<dbReference type="GO" id="GO:0008198">
    <property type="term" value="F:ferrous iron binding"/>
    <property type="evidence" value="ECO:0007669"/>
    <property type="project" value="TreeGrafter"/>
</dbReference>
<gene>
    <name evidence="9" type="primary">uxuA</name>
    <name evidence="10" type="ORF">AWB66_01619</name>
</gene>
<evidence type="ECO:0000256" key="9">
    <source>
        <dbReference type="HAMAP-Rule" id="MF_00106"/>
    </source>
</evidence>
<comment type="cofactor">
    <cofactor evidence="9">
        <name>Fe(2+)</name>
        <dbReference type="ChEBI" id="CHEBI:29033"/>
    </cofactor>
    <cofactor evidence="9">
        <name>Mn(2+)</name>
        <dbReference type="ChEBI" id="CHEBI:29035"/>
    </cofactor>
</comment>
<evidence type="ECO:0000256" key="5">
    <source>
        <dbReference type="ARBA" id="ARBA00012927"/>
    </source>
</evidence>
<dbReference type="NCBIfam" id="TIGR00695">
    <property type="entry name" value="uxuA"/>
    <property type="match status" value="1"/>
</dbReference>
<evidence type="ECO:0000256" key="4">
    <source>
        <dbReference type="ARBA" id="ARBA00007389"/>
    </source>
</evidence>
<proteinExistence type="inferred from homology"/>
<dbReference type="PIRSF" id="PIRSF016049">
    <property type="entry name" value="Man_dehyd"/>
    <property type="match status" value="1"/>
</dbReference>
<comment type="pathway">
    <text evidence="3 9">Carbohydrate metabolism; pentose and glucuronate interconversion.</text>
</comment>
<dbReference type="AlphaFoldDB" id="A0A158G7J4"/>
<dbReference type="Pfam" id="PF03786">
    <property type="entry name" value="UxuA"/>
    <property type="match status" value="1"/>
</dbReference>
<dbReference type="GO" id="GO:0042840">
    <property type="term" value="P:D-glucuronate catabolic process"/>
    <property type="evidence" value="ECO:0007669"/>
    <property type="project" value="TreeGrafter"/>
</dbReference>
<dbReference type="EC" id="4.2.1.8" evidence="5 9"/>
<comment type="catalytic activity">
    <reaction evidence="1 9">
        <text>D-mannonate = 2-dehydro-3-deoxy-D-gluconate + H2O</text>
        <dbReference type="Rhea" id="RHEA:20097"/>
        <dbReference type="ChEBI" id="CHEBI:15377"/>
        <dbReference type="ChEBI" id="CHEBI:17767"/>
        <dbReference type="ChEBI" id="CHEBI:57990"/>
        <dbReference type="EC" id="4.2.1.8"/>
    </reaction>
</comment>
<protein>
    <recommendedName>
        <fullName evidence="5 9">Mannonate dehydratase</fullName>
        <ecNumber evidence="5 9">4.2.1.8</ecNumber>
    </recommendedName>
    <alternativeName>
        <fullName evidence="9">D-mannonate hydro-lyase</fullName>
    </alternativeName>
</protein>
<reference evidence="10" key="1">
    <citation type="submission" date="2016-01" db="EMBL/GenBank/DDBJ databases">
        <authorList>
            <person name="Peeters Charlotte."/>
        </authorList>
    </citation>
    <scope>NUCLEOTIDE SEQUENCE</scope>
    <source>
        <strain evidence="10">LMG 22936</strain>
    </source>
</reference>
<evidence type="ECO:0000313" key="11">
    <source>
        <dbReference type="Proteomes" id="UP000054717"/>
    </source>
</evidence>
<comment type="function">
    <text evidence="2 9">Catalyzes the dehydration of D-mannonate.</text>
</comment>
<evidence type="ECO:0000256" key="8">
    <source>
        <dbReference type="ARBA" id="ARBA00023239"/>
    </source>
</evidence>
<evidence type="ECO:0000256" key="3">
    <source>
        <dbReference type="ARBA" id="ARBA00004892"/>
    </source>
</evidence>
<evidence type="ECO:0000256" key="7">
    <source>
        <dbReference type="ARBA" id="ARBA00023211"/>
    </source>
</evidence>
<accession>A0A158G7J4</accession>
<dbReference type="PANTHER" id="PTHR30387">
    <property type="entry name" value="MANNONATE DEHYDRATASE"/>
    <property type="match status" value="1"/>
</dbReference>
<dbReference type="Proteomes" id="UP000054717">
    <property type="component" value="Unassembled WGS sequence"/>
</dbReference>
<keyword evidence="6 9" id="KW-0408">Iron</keyword>
<dbReference type="InterPro" id="IPR036237">
    <property type="entry name" value="Xyl_isomerase-like_sf"/>
</dbReference>
<organism evidence="10 11">
    <name type="scientific">Caballeronia telluris</name>
    <dbReference type="NCBI Taxonomy" id="326475"/>
    <lineage>
        <taxon>Bacteria</taxon>
        <taxon>Pseudomonadati</taxon>
        <taxon>Pseudomonadota</taxon>
        <taxon>Betaproteobacteria</taxon>
        <taxon>Burkholderiales</taxon>
        <taxon>Burkholderiaceae</taxon>
        <taxon>Caballeronia</taxon>
    </lineage>
</organism>
<keyword evidence="8 9" id="KW-0456">Lyase</keyword>
<name>A0A158G7J4_9BURK</name>
<keyword evidence="11" id="KW-1185">Reference proteome</keyword>
<comment type="similarity">
    <text evidence="4 9">Belongs to the mannonate dehydratase family.</text>
</comment>
<dbReference type="EMBL" id="FCNZ02000005">
    <property type="protein sequence ID" value="SAL27833.1"/>
    <property type="molecule type" value="Genomic_DNA"/>
</dbReference>
<keyword evidence="7 9" id="KW-0464">Manganese</keyword>
<evidence type="ECO:0000256" key="2">
    <source>
        <dbReference type="ARBA" id="ARBA00002713"/>
    </source>
</evidence>
<evidence type="ECO:0000256" key="1">
    <source>
        <dbReference type="ARBA" id="ARBA00001794"/>
    </source>
</evidence>
<dbReference type="HAMAP" id="MF_00106">
    <property type="entry name" value="UxuA"/>
    <property type="match status" value="1"/>
</dbReference>
<dbReference type="UniPathway" id="UPA00246"/>
<comment type="caution">
    <text evidence="10">The sequence shown here is derived from an EMBL/GenBank/DDBJ whole genome shotgun (WGS) entry which is preliminary data.</text>
</comment>
<dbReference type="PANTHER" id="PTHR30387:SF2">
    <property type="entry name" value="MANNONATE DEHYDRATASE"/>
    <property type="match status" value="1"/>
</dbReference>
<dbReference type="Gene3D" id="3.20.20.150">
    <property type="entry name" value="Divalent-metal-dependent TIM barrel enzymes"/>
    <property type="match status" value="1"/>
</dbReference>
<dbReference type="InterPro" id="IPR004628">
    <property type="entry name" value="Man_deHydtase"/>
</dbReference>
<evidence type="ECO:0000313" key="10">
    <source>
        <dbReference type="EMBL" id="SAL27833.1"/>
    </source>
</evidence>
<dbReference type="SUPFAM" id="SSF51658">
    <property type="entry name" value="Xylose isomerase-like"/>
    <property type="match status" value="1"/>
</dbReference>
<sequence>MRGGDSNVKMTFRWYGDTDPVPLAYIRQIPGVVGVVSAIYDVPVGEVWPIDRILSLKEGIEAHGLTLEVIESVPVHEDIKLGKPTRDTLIANYGQTLRHLGACGVKVVCYNFMPVFDWTRTSLEMRLPDGSTTLAFDTQAIRELNVSQGIHLPGWDASYRPEQLRALLRDYEALDEAGLWANLDYFLRATIPVAKQAGIKMAIHPDDPPRPIFGLPRIVKNRADLQRVLAIVDDPANGLTLCSGSLGADLQNDIPALVREFGARGRIHFAHLRNVQTNAAGDFHETSHRSADGSLDMAEIVRAYFETGFEGYARPDHGRMIWGETGRAGYGLFDRALGAVYLNGLWEGLAKHPAHHAAE</sequence>
<dbReference type="STRING" id="326475.AWB66_01619"/>
<dbReference type="GO" id="GO:0008927">
    <property type="term" value="F:mannonate dehydratase activity"/>
    <property type="evidence" value="ECO:0007669"/>
    <property type="project" value="UniProtKB-UniRule"/>
</dbReference>
<dbReference type="GO" id="GO:0030145">
    <property type="term" value="F:manganese ion binding"/>
    <property type="evidence" value="ECO:0007669"/>
    <property type="project" value="TreeGrafter"/>
</dbReference>
<evidence type="ECO:0000256" key="6">
    <source>
        <dbReference type="ARBA" id="ARBA00023004"/>
    </source>
</evidence>
<dbReference type="NCBIfam" id="NF003027">
    <property type="entry name" value="PRK03906.1"/>
    <property type="match status" value="2"/>
</dbReference>